<dbReference type="SUPFAM" id="SSF103473">
    <property type="entry name" value="MFS general substrate transporter"/>
    <property type="match status" value="1"/>
</dbReference>
<keyword evidence="3" id="KW-1185">Reference proteome</keyword>
<comment type="caution">
    <text evidence="2">The sequence shown here is derived from an EMBL/GenBank/DDBJ whole genome shotgun (WGS) entry which is preliminary data.</text>
</comment>
<dbReference type="Proteomes" id="UP001501563">
    <property type="component" value="Unassembled WGS sequence"/>
</dbReference>
<protein>
    <recommendedName>
        <fullName evidence="4">Major facilitator superfamily (MFS) profile domain-containing protein</fullName>
    </recommendedName>
</protein>
<keyword evidence="1" id="KW-1133">Transmembrane helix</keyword>
<proteinExistence type="predicted"/>
<feature type="transmembrane region" description="Helical" evidence="1">
    <location>
        <begin position="24"/>
        <end position="45"/>
    </location>
</feature>
<keyword evidence="1" id="KW-0812">Transmembrane</keyword>
<feature type="transmembrane region" description="Helical" evidence="1">
    <location>
        <begin position="91"/>
        <end position="118"/>
    </location>
</feature>
<keyword evidence="1" id="KW-0472">Membrane</keyword>
<dbReference type="InterPro" id="IPR036259">
    <property type="entry name" value="MFS_trans_sf"/>
</dbReference>
<accession>A0ABP7LR48</accession>
<organism evidence="2 3">
    <name type="scientific">Streptomyces lannensis</name>
    <dbReference type="NCBI Taxonomy" id="766498"/>
    <lineage>
        <taxon>Bacteria</taxon>
        <taxon>Bacillati</taxon>
        <taxon>Actinomycetota</taxon>
        <taxon>Actinomycetes</taxon>
        <taxon>Kitasatosporales</taxon>
        <taxon>Streptomycetaceae</taxon>
        <taxon>Streptomyces</taxon>
    </lineage>
</organism>
<dbReference type="Gene3D" id="1.20.1250.20">
    <property type="entry name" value="MFS general substrate transporter like domains"/>
    <property type="match status" value="1"/>
</dbReference>
<name>A0ABP7LR48_9ACTN</name>
<sequence>MTFTASQQVAIPAPARRLPSSRTVITTLLGATLVLKALGFGFDYLSYYVGAQHGTTAAGAALTVFGIGWCIEQALCGAMTDRLGQRTTLTVWLAASAVACVSLAVLTSLPAVIAVALAPACTRGATHQPRCSSRRPVVRAPEVGRSSAWSAEGPPAYVRPVPTLFPTPPTARASCSGPGPPHGSCQRIVCRILPSGGARPARAARARPGPATWVGALPTPHCMEPMT</sequence>
<evidence type="ECO:0000256" key="1">
    <source>
        <dbReference type="SAM" id="Phobius"/>
    </source>
</evidence>
<evidence type="ECO:0008006" key="4">
    <source>
        <dbReference type="Google" id="ProtNLM"/>
    </source>
</evidence>
<evidence type="ECO:0000313" key="2">
    <source>
        <dbReference type="EMBL" id="GAA3905696.1"/>
    </source>
</evidence>
<gene>
    <name evidence="2" type="ORF">GCM10022207_88780</name>
</gene>
<feature type="transmembrane region" description="Helical" evidence="1">
    <location>
        <begin position="57"/>
        <end position="79"/>
    </location>
</feature>
<reference evidence="3" key="1">
    <citation type="journal article" date="2019" name="Int. J. Syst. Evol. Microbiol.">
        <title>The Global Catalogue of Microorganisms (GCM) 10K type strain sequencing project: providing services to taxonomists for standard genome sequencing and annotation.</title>
        <authorList>
            <consortium name="The Broad Institute Genomics Platform"/>
            <consortium name="The Broad Institute Genome Sequencing Center for Infectious Disease"/>
            <person name="Wu L."/>
            <person name="Ma J."/>
        </authorList>
    </citation>
    <scope>NUCLEOTIDE SEQUENCE [LARGE SCALE GENOMIC DNA]</scope>
    <source>
        <strain evidence="3">JCM 16578</strain>
    </source>
</reference>
<evidence type="ECO:0000313" key="3">
    <source>
        <dbReference type="Proteomes" id="UP001501563"/>
    </source>
</evidence>
<dbReference type="EMBL" id="BAAAZA010000061">
    <property type="protein sequence ID" value="GAA3905696.1"/>
    <property type="molecule type" value="Genomic_DNA"/>
</dbReference>